<dbReference type="PANTHER" id="PTHR36842:SF1">
    <property type="entry name" value="PROTEIN TOLB"/>
    <property type="match status" value="1"/>
</dbReference>
<reference evidence="3" key="1">
    <citation type="submission" date="2020-10" db="EMBL/GenBank/DDBJ databases">
        <title>Complete genome sequence of Bacillus velezensis NST6.</title>
        <authorList>
            <person name="Choi J."/>
        </authorList>
    </citation>
    <scope>NUCLEOTIDE SEQUENCE [LARGE SCALE GENOMIC DNA]</scope>
    <source>
        <strain evidence="3">NST6</strain>
    </source>
</reference>
<dbReference type="Gene3D" id="2.120.10.30">
    <property type="entry name" value="TolB, C-terminal domain"/>
    <property type="match status" value="1"/>
</dbReference>
<dbReference type="GeneID" id="93079802"/>
<dbReference type="PANTHER" id="PTHR36842">
    <property type="entry name" value="PROTEIN TOLB HOMOLOG"/>
    <property type="match status" value="1"/>
</dbReference>
<accession>A0A1D9PGI4</accession>
<protein>
    <submittedName>
        <fullName evidence="2">Protein TolB</fullName>
    </submittedName>
</protein>
<dbReference type="AlphaFoldDB" id="A0A1D9PGI4"/>
<dbReference type="EMBL" id="CP063687">
    <property type="protein sequence ID" value="QOY26076.1"/>
    <property type="molecule type" value="Genomic_DNA"/>
</dbReference>
<dbReference type="InterPro" id="IPR011659">
    <property type="entry name" value="WD40"/>
</dbReference>
<dbReference type="Proteomes" id="UP000587477">
    <property type="component" value="Chromosome"/>
</dbReference>
<gene>
    <name evidence="2" type="primary">tolB</name>
    <name evidence="2" type="ORF">BACVE_001025</name>
</gene>
<dbReference type="RefSeq" id="WP_012116984.1">
    <property type="nucleotide sequence ID" value="NZ_AP024501.1"/>
</dbReference>
<evidence type="ECO:0000256" key="1">
    <source>
        <dbReference type="ARBA" id="ARBA00009820"/>
    </source>
</evidence>
<organism evidence="2 3">
    <name type="scientific">Bacillus velezensis</name>
    <dbReference type="NCBI Taxonomy" id="492670"/>
    <lineage>
        <taxon>Bacteria</taxon>
        <taxon>Bacillati</taxon>
        <taxon>Bacillota</taxon>
        <taxon>Bacilli</taxon>
        <taxon>Bacillales</taxon>
        <taxon>Bacillaceae</taxon>
        <taxon>Bacillus</taxon>
        <taxon>Bacillus amyloliquefaciens group</taxon>
    </lineage>
</organism>
<sequence length="348" mass="39234">MKKKRWIWMLLAAVLAAAVIAAVLLIKGKSDGGGKAVVSGGHDKLLVSITDKDLMTKYYEDGRVLYEEKLSAYPAFALDDAHQVLYFVGNNDQNEMRLYKLDLKTKKKTVLYKGTASADSLFLSKDLTHIYFRLGKADEDIFRLASFDLKTKRYENLYPAADEKDDSVSSFFYNRSQNDFALLHYSVKEDYQKTDEANEKGIDPEPTNIRFAAGAGEHLQDLTNLEQFISDVAVSPDGKNLVFTSYTQKGTEQKASIRLMNVKTKKDETIISNGKDFAPLIDAQPQFSKDGSIIYFMAEAKGAKRLKDETGRNAKVRTIYAYHLDTKKCEKVWENDNGIINSFSVIQS</sequence>
<name>A0A1D9PGI4_BACVE</name>
<proteinExistence type="inferred from homology"/>
<evidence type="ECO:0000313" key="3">
    <source>
        <dbReference type="Proteomes" id="UP000587477"/>
    </source>
</evidence>
<dbReference type="InterPro" id="IPR011042">
    <property type="entry name" value="6-blade_b-propeller_TolB-like"/>
</dbReference>
<dbReference type="OMA" id="YKGAESA"/>
<dbReference type="Pfam" id="PF07676">
    <property type="entry name" value="PD40"/>
    <property type="match status" value="2"/>
</dbReference>
<dbReference type="SUPFAM" id="SSF69304">
    <property type="entry name" value="Tricorn protease N-terminal domain"/>
    <property type="match status" value="1"/>
</dbReference>
<dbReference type="STRING" id="1449088.AJ82_03705"/>
<evidence type="ECO:0000313" key="2">
    <source>
        <dbReference type="EMBL" id="QOY26076.1"/>
    </source>
</evidence>
<accession>A0A2D3DKF5</accession>
<comment type="similarity">
    <text evidence="1">Belongs to the TolB family.</text>
</comment>